<dbReference type="InterPro" id="IPR054612">
    <property type="entry name" value="Phage_capsid-like_C"/>
</dbReference>
<dbReference type="InterPro" id="IPR024455">
    <property type="entry name" value="Phage_capsid"/>
</dbReference>
<dbReference type="SUPFAM" id="SSF56563">
    <property type="entry name" value="Major capsid protein gp5"/>
    <property type="match status" value="1"/>
</dbReference>
<proteinExistence type="predicted"/>
<name>A0A1I0ID67_9BACI</name>
<evidence type="ECO:0000256" key="1">
    <source>
        <dbReference type="ARBA" id="ARBA00004328"/>
    </source>
</evidence>
<dbReference type="RefSeq" id="WP_093136976.1">
    <property type="nucleotide sequence ID" value="NZ_FOHJ01000012.1"/>
</dbReference>
<sequence length="315" mass="34586">MPIIDRNGAETLINEELSREIIQGVTQQSSVMQLGTRAPNMSTKQRKVPVLSQLPTAYFVDGDTGKKQTTQQAWDKKYFVAEELAVIVPIPEAVLDDSDYDIWGEVRPRIEEAMGLTFDKAVLYGTNAPAEWPTDLLAGATSAGNTVALGTGSDLYDDLLGEDGTISLIEEDGFMANGHVGAMNMRGKLRGLRDADGQPLFKSTIQENTRYQLDGEQIIFPRNGAIDSAQSLLFSGDFSQLVYAMRQDITFKLLDQAVIQDSDGSILYNLAQQDMVALRAVMRLAWQIPNPINRLNTDSATRYPFAALTPAETTA</sequence>
<dbReference type="Gene3D" id="3.30.2400.10">
    <property type="entry name" value="Major capsid protein gp5"/>
    <property type="match status" value="1"/>
</dbReference>
<dbReference type="OrthoDB" id="9786516at2"/>
<dbReference type="EMBL" id="FOHJ01000012">
    <property type="protein sequence ID" value="SET94819.1"/>
    <property type="molecule type" value="Genomic_DNA"/>
</dbReference>
<dbReference type="STRING" id="237682.SAMN05421676_11216"/>
<gene>
    <name evidence="3" type="ORF">SAMN05421676_11216</name>
</gene>
<evidence type="ECO:0000259" key="2">
    <source>
        <dbReference type="Pfam" id="PF05065"/>
    </source>
</evidence>
<dbReference type="AlphaFoldDB" id="A0A1I0ID67"/>
<protein>
    <submittedName>
        <fullName evidence="3">Phage major capsid protein, HK97 family</fullName>
    </submittedName>
</protein>
<dbReference type="Pfam" id="PF05065">
    <property type="entry name" value="Phage_capsid"/>
    <property type="match status" value="1"/>
</dbReference>
<keyword evidence="4" id="KW-1185">Reference proteome</keyword>
<evidence type="ECO:0000313" key="4">
    <source>
        <dbReference type="Proteomes" id="UP000199095"/>
    </source>
</evidence>
<feature type="domain" description="Phage capsid-like C-terminal" evidence="2">
    <location>
        <begin position="12"/>
        <end position="289"/>
    </location>
</feature>
<dbReference type="Gene3D" id="3.30.2320.10">
    <property type="entry name" value="hypothetical protein PF0899 domain"/>
    <property type="match status" value="1"/>
</dbReference>
<dbReference type="Proteomes" id="UP000199095">
    <property type="component" value="Unassembled WGS sequence"/>
</dbReference>
<dbReference type="NCBIfam" id="TIGR01554">
    <property type="entry name" value="major_cap_HK97"/>
    <property type="match status" value="1"/>
</dbReference>
<organism evidence="3 4">
    <name type="scientific">Salinibacillus kushneri</name>
    <dbReference type="NCBI Taxonomy" id="237682"/>
    <lineage>
        <taxon>Bacteria</taxon>
        <taxon>Bacillati</taxon>
        <taxon>Bacillota</taxon>
        <taxon>Bacilli</taxon>
        <taxon>Bacillales</taxon>
        <taxon>Bacillaceae</taxon>
        <taxon>Salinibacillus</taxon>
    </lineage>
</organism>
<comment type="subcellular location">
    <subcellularLocation>
        <location evidence="1">Virion</location>
    </subcellularLocation>
</comment>
<evidence type="ECO:0000313" key="3">
    <source>
        <dbReference type="EMBL" id="SET94819.1"/>
    </source>
</evidence>
<reference evidence="4" key="1">
    <citation type="submission" date="2016-10" db="EMBL/GenBank/DDBJ databases">
        <authorList>
            <person name="Varghese N."/>
            <person name="Submissions S."/>
        </authorList>
    </citation>
    <scope>NUCLEOTIDE SEQUENCE [LARGE SCALE GENOMIC DNA]</scope>
    <source>
        <strain evidence="4">CGMCC 1.3566</strain>
    </source>
</reference>
<accession>A0A1I0ID67</accession>